<gene>
    <name evidence="1" type="ORF">DSM104440_00571</name>
</gene>
<evidence type="ECO:0000313" key="1">
    <source>
        <dbReference type="EMBL" id="QJR13781.1"/>
    </source>
</evidence>
<keyword evidence="2" id="KW-1185">Reference proteome</keyword>
<dbReference type="AlphaFoldDB" id="A0A6M4H2K1"/>
<dbReference type="PANTHER" id="PTHR35866">
    <property type="entry name" value="PUTATIVE-RELATED"/>
    <property type="match status" value="1"/>
</dbReference>
<dbReference type="InterPro" id="IPR005358">
    <property type="entry name" value="Puta_zinc/iron-chelating_dom"/>
</dbReference>
<accession>A0A6M4H2K1</accession>
<reference evidence="1 2" key="1">
    <citation type="submission" date="2020-04" db="EMBL/GenBank/DDBJ databases">
        <title>Usitatibacter rugosus gen. nov., sp. nov. and Usitatibacter palustris sp. nov., novel members of Usitatibacteraceae fam. nov. within the order Nitrosomonadales isolated from soil.</title>
        <authorList>
            <person name="Huber K.J."/>
            <person name="Neumann-Schaal M."/>
            <person name="Geppert A."/>
            <person name="Luckner M."/>
            <person name="Wanner G."/>
            <person name="Overmann J."/>
        </authorList>
    </citation>
    <scope>NUCLEOTIDE SEQUENCE [LARGE SCALE GENOMIC DNA]</scope>
    <source>
        <strain evidence="1 2">Swamp67</strain>
    </source>
</reference>
<dbReference type="KEGG" id="upl:DSM104440_00571"/>
<name>A0A6M4H2K1_9PROT</name>
<dbReference type="RefSeq" id="WP_171160522.1">
    <property type="nucleotide sequence ID" value="NZ_CP053073.1"/>
</dbReference>
<evidence type="ECO:0000313" key="2">
    <source>
        <dbReference type="Proteomes" id="UP000503096"/>
    </source>
</evidence>
<proteinExistence type="predicted"/>
<dbReference type="InParanoid" id="A0A6M4H2K1"/>
<organism evidence="1 2">
    <name type="scientific">Usitatibacter palustris</name>
    <dbReference type="NCBI Taxonomy" id="2732487"/>
    <lineage>
        <taxon>Bacteria</taxon>
        <taxon>Pseudomonadati</taxon>
        <taxon>Pseudomonadota</taxon>
        <taxon>Betaproteobacteria</taxon>
        <taxon>Nitrosomonadales</taxon>
        <taxon>Usitatibacteraceae</taxon>
        <taxon>Usitatibacter</taxon>
    </lineage>
</organism>
<dbReference type="PANTHER" id="PTHR35866:SF1">
    <property type="entry name" value="YKGJ FAMILY CYSTEINE CLUSTER PROTEIN"/>
    <property type="match status" value="1"/>
</dbReference>
<sequence>MSKKPFPVPVRAERKRYNCMKCPGFCCTYTDIEITEYDIARLAKHFDLDVDVARKRFTKPEATTKKPLLRHRKDTIFDSACMFFDQEKRRCTVYEARPGVCRKYPAANSCGYYDFLRFEREQQGDPEYVALT</sequence>
<evidence type="ECO:0008006" key="3">
    <source>
        <dbReference type="Google" id="ProtNLM"/>
    </source>
</evidence>
<protein>
    <recommendedName>
        <fullName evidence="3">YkgJ family cysteine cluster protein</fullName>
    </recommendedName>
</protein>
<dbReference type="EMBL" id="CP053073">
    <property type="protein sequence ID" value="QJR13781.1"/>
    <property type="molecule type" value="Genomic_DNA"/>
</dbReference>
<dbReference type="Pfam" id="PF03692">
    <property type="entry name" value="CxxCxxCC"/>
    <property type="match status" value="1"/>
</dbReference>
<dbReference type="Proteomes" id="UP000503096">
    <property type="component" value="Chromosome"/>
</dbReference>